<organism evidence="1 2">
    <name type="scientific">Candidatus Endolissoclinum faulkneri L2</name>
    <dbReference type="NCBI Taxonomy" id="1193729"/>
    <lineage>
        <taxon>Bacteria</taxon>
        <taxon>Pseudomonadati</taxon>
        <taxon>Pseudomonadota</taxon>
        <taxon>Alphaproteobacteria</taxon>
        <taxon>Rhodospirillales</taxon>
        <taxon>Rhodospirillaceae</taxon>
        <taxon>Candidatus Endolissoclinum</taxon>
    </lineage>
</organism>
<protein>
    <submittedName>
        <fullName evidence="1">Uncharacterized protein</fullName>
    </submittedName>
</protein>
<name>K7Z5R6_9PROT</name>
<dbReference type="KEGG" id="thal:A1OE_1239"/>
<evidence type="ECO:0000313" key="2">
    <source>
        <dbReference type="Proteomes" id="UP000010077"/>
    </source>
</evidence>
<accession>K7Z5R6</accession>
<dbReference type="Proteomes" id="UP000010077">
    <property type="component" value="Chromosome"/>
</dbReference>
<dbReference type="AlphaFoldDB" id="K7Z5R6"/>
<dbReference type="EMBL" id="CP003539">
    <property type="protein sequence ID" value="AFX99413.1"/>
    <property type="molecule type" value="Genomic_DNA"/>
</dbReference>
<sequence>MCGNIIVVLCQTLRFSALIHHFLSKNYEDTKRFYLQKY</sequence>
<proteinExistence type="predicted"/>
<gene>
    <name evidence="1" type="ORF">A1OE_1239</name>
</gene>
<reference evidence="1 2" key="1">
    <citation type="journal article" date="2012" name="Proc. Natl. Acad. Sci. U.S.A.">
        <title>Genome streamlining and chemical defense in a coral reef symbiosis.</title>
        <authorList>
            <person name="Kwan J.C."/>
            <person name="Donia M.S."/>
            <person name="Han A.W."/>
            <person name="Hirose E."/>
            <person name="Haygood M.G."/>
            <person name="Schmidt E.W."/>
        </authorList>
    </citation>
    <scope>NUCLEOTIDE SEQUENCE [LARGE SCALE GENOMIC DNA]</scope>
    <source>
        <strain evidence="1 2">L2</strain>
    </source>
</reference>
<keyword evidence="2" id="KW-1185">Reference proteome</keyword>
<evidence type="ECO:0000313" key="1">
    <source>
        <dbReference type="EMBL" id="AFX99413.1"/>
    </source>
</evidence>
<dbReference type="HOGENOM" id="CLU_3326022_0_0_5"/>